<organism evidence="1 2">
    <name type="scientific">Datura stramonium</name>
    <name type="common">Jimsonweed</name>
    <name type="synonym">Common thornapple</name>
    <dbReference type="NCBI Taxonomy" id="4076"/>
    <lineage>
        <taxon>Eukaryota</taxon>
        <taxon>Viridiplantae</taxon>
        <taxon>Streptophyta</taxon>
        <taxon>Embryophyta</taxon>
        <taxon>Tracheophyta</taxon>
        <taxon>Spermatophyta</taxon>
        <taxon>Magnoliopsida</taxon>
        <taxon>eudicotyledons</taxon>
        <taxon>Gunneridae</taxon>
        <taxon>Pentapetalae</taxon>
        <taxon>asterids</taxon>
        <taxon>lamiids</taxon>
        <taxon>Solanales</taxon>
        <taxon>Solanaceae</taxon>
        <taxon>Solanoideae</taxon>
        <taxon>Datureae</taxon>
        <taxon>Datura</taxon>
    </lineage>
</organism>
<reference evidence="1 2" key="1">
    <citation type="journal article" date="2021" name="BMC Genomics">
        <title>Datura genome reveals duplications of psychoactive alkaloid biosynthetic genes and high mutation rate following tissue culture.</title>
        <authorList>
            <person name="Rajewski A."/>
            <person name="Carter-House D."/>
            <person name="Stajich J."/>
            <person name="Litt A."/>
        </authorList>
    </citation>
    <scope>NUCLEOTIDE SEQUENCE [LARGE SCALE GENOMIC DNA]</scope>
    <source>
        <strain evidence="1">AR-01</strain>
    </source>
</reference>
<sequence length="89" mass="9955">SHHMKVQADKKRSASFKVDDCGYIKLQPYRQHLALSFPSGEEHKAKLGIDKPVVPHVPISLSGNGHILLELGEVRDREITKKNNCSVAR</sequence>
<evidence type="ECO:0000313" key="2">
    <source>
        <dbReference type="Proteomes" id="UP000823775"/>
    </source>
</evidence>
<proteinExistence type="predicted"/>
<accession>A0ABS8S242</accession>
<protein>
    <submittedName>
        <fullName evidence="1">Uncharacterized protein</fullName>
    </submittedName>
</protein>
<name>A0ABS8S242_DATST</name>
<feature type="non-terminal residue" evidence="1">
    <location>
        <position position="89"/>
    </location>
</feature>
<dbReference type="EMBL" id="JACEIK010000232">
    <property type="protein sequence ID" value="MCD7453002.1"/>
    <property type="molecule type" value="Genomic_DNA"/>
</dbReference>
<keyword evidence="2" id="KW-1185">Reference proteome</keyword>
<comment type="caution">
    <text evidence="1">The sequence shown here is derived from an EMBL/GenBank/DDBJ whole genome shotgun (WGS) entry which is preliminary data.</text>
</comment>
<dbReference type="Proteomes" id="UP000823775">
    <property type="component" value="Unassembled WGS sequence"/>
</dbReference>
<evidence type="ECO:0000313" key="1">
    <source>
        <dbReference type="EMBL" id="MCD7453002.1"/>
    </source>
</evidence>
<gene>
    <name evidence="1" type="ORF">HAX54_019096</name>
</gene>
<feature type="non-terminal residue" evidence="1">
    <location>
        <position position="1"/>
    </location>
</feature>